<feature type="transmembrane region" description="Helical" evidence="6">
    <location>
        <begin position="102"/>
        <end position="125"/>
    </location>
</feature>
<keyword evidence="5 6" id="KW-0472">Membrane</keyword>
<organism evidence="8 9">
    <name type="scientific">Lysinibacillus parviboronicapiens</name>
    <dbReference type="NCBI Taxonomy" id="436516"/>
    <lineage>
        <taxon>Bacteria</taxon>
        <taxon>Bacillati</taxon>
        <taxon>Bacillota</taxon>
        <taxon>Bacilli</taxon>
        <taxon>Bacillales</taxon>
        <taxon>Bacillaceae</taxon>
        <taxon>Lysinibacillus</taxon>
    </lineage>
</organism>
<dbReference type="PANTHER" id="PTHR23523">
    <property type="match status" value="1"/>
</dbReference>
<dbReference type="SUPFAM" id="SSF103473">
    <property type="entry name" value="MFS general substrate transporter"/>
    <property type="match status" value="1"/>
</dbReference>
<dbReference type="Proteomes" id="UP001549363">
    <property type="component" value="Unassembled WGS sequence"/>
</dbReference>
<feature type="transmembrane region" description="Helical" evidence="6">
    <location>
        <begin position="279"/>
        <end position="298"/>
    </location>
</feature>
<evidence type="ECO:0000313" key="9">
    <source>
        <dbReference type="Proteomes" id="UP001549363"/>
    </source>
</evidence>
<keyword evidence="9" id="KW-1185">Reference proteome</keyword>
<dbReference type="InterPro" id="IPR036259">
    <property type="entry name" value="MFS_trans_sf"/>
</dbReference>
<evidence type="ECO:0000259" key="7">
    <source>
        <dbReference type="PROSITE" id="PS50850"/>
    </source>
</evidence>
<gene>
    <name evidence="8" type="ORF">ABIA69_000949</name>
</gene>
<dbReference type="PANTHER" id="PTHR23523:SF2">
    <property type="entry name" value="2-NITROIMIDAZOLE TRANSPORTER"/>
    <property type="match status" value="1"/>
</dbReference>
<sequence>MKNKQWTFSMILVVVSIFLVALNMRPAVTGIGPLFNILKASLHVSNTQMSLLTSIPVFCMGLFAPLAVPLQKKLGTKIAIALLIIIVALANGLRFLEENYVLLVVTSFAAGFAIAIIGPIVNAYIKEKFPKRFATVVGVYSFGIGTGATLSAALTVSFYNRFNQHWTVALGSWVVLAVIALVFWLLVVRSKQDHLTSQEEMTQGAARNPWKNRRAWTILVYFGLQTSLFFSMMSWLSPMLQDKGFSLVAASSMLTYMSIVQMIGNIVIPMLMEKWPNRITWLVALGALGIIGFILLWVGTGAMLWVAVFIIGIVLSGLFPIGLLLPLDEARTNEEANSWSSMVLSGGFMMSSIIPILIGYCYDVTGNHAFTYVIFIVLMLGIITTTFILKKNN</sequence>
<keyword evidence="3 6" id="KW-0812">Transmembrane</keyword>
<feature type="transmembrane region" description="Helical" evidence="6">
    <location>
        <begin position="46"/>
        <end position="66"/>
    </location>
</feature>
<dbReference type="InterPro" id="IPR052524">
    <property type="entry name" value="MFS_Cyanate_Porter"/>
</dbReference>
<dbReference type="Pfam" id="PF07690">
    <property type="entry name" value="MFS_1"/>
    <property type="match status" value="1"/>
</dbReference>
<dbReference type="Gene3D" id="1.20.1250.20">
    <property type="entry name" value="MFS general substrate transporter like domains"/>
    <property type="match status" value="2"/>
</dbReference>
<feature type="transmembrane region" description="Helical" evidence="6">
    <location>
        <begin position="304"/>
        <end position="327"/>
    </location>
</feature>
<name>A0ABV2PG96_9BACI</name>
<comment type="caution">
    <text evidence="8">The sequence shown here is derived from an EMBL/GenBank/DDBJ whole genome shotgun (WGS) entry which is preliminary data.</text>
</comment>
<protein>
    <submittedName>
        <fullName evidence="8">CP family cyanate transporter-like MFS transporter</fullName>
    </submittedName>
</protein>
<dbReference type="InterPro" id="IPR011701">
    <property type="entry name" value="MFS"/>
</dbReference>
<evidence type="ECO:0000256" key="3">
    <source>
        <dbReference type="ARBA" id="ARBA00022692"/>
    </source>
</evidence>
<feature type="transmembrane region" description="Helical" evidence="6">
    <location>
        <begin position="78"/>
        <end position="96"/>
    </location>
</feature>
<evidence type="ECO:0000313" key="8">
    <source>
        <dbReference type="EMBL" id="MET4559806.1"/>
    </source>
</evidence>
<accession>A0ABV2PG96</accession>
<dbReference type="EMBL" id="JBEPSB010000002">
    <property type="protein sequence ID" value="MET4559806.1"/>
    <property type="molecule type" value="Genomic_DNA"/>
</dbReference>
<proteinExistence type="predicted"/>
<feature type="transmembrane region" description="Helical" evidence="6">
    <location>
        <begin position="370"/>
        <end position="389"/>
    </location>
</feature>
<keyword evidence="4 6" id="KW-1133">Transmembrane helix</keyword>
<keyword evidence="2" id="KW-0813">Transport</keyword>
<feature type="transmembrane region" description="Helical" evidence="6">
    <location>
        <begin position="247"/>
        <end position="267"/>
    </location>
</feature>
<evidence type="ECO:0000256" key="6">
    <source>
        <dbReference type="SAM" id="Phobius"/>
    </source>
</evidence>
<dbReference type="RefSeq" id="WP_354471074.1">
    <property type="nucleotide sequence ID" value="NZ_JBEPSB010000002.1"/>
</dbReference>
<feature type="transmembrane region" description="Helical" evidence="6">
    <location>
        <begin position="137"/>
        <end position="159"/>
    </location>
</feature>
<evidence type="ECO:0000256" key="1">
    <source>
        <dbReference type="ARBA" id="ARBA00004651"/>
    </source>
</evidence>
<feature type="domain" description="Major facilitator superfamily (MFS) profile" evidence="7">
    <location>
        <begin position="9"/>
        <end position="393"/>
    </location>
</feature>
<feature type="transmembrane region" description="Helical" evidence="6">
    <location>
        <begin position="215"/>
        <end position="235"/>
    </location>
</feature>
<dbReference type="InterPro" id="IPR020846">
    <property type="entry name" value="MFS_dom"/>
</dbReference>
<evidence type="ECO:0000256" key="2">
    <source>
        <dbReference type="ARBA" id="ARBA00022448"/>
    </source>
</evidence>
<feature type="transmembrane region" description="Helical" evidence="6">
    <location>
        <begin position="165"/>
        <end position="188"/>
    </location>
</feature>
<comment type="subcellular location">
    <subcellularLocation>
        <location evidence="1">Cell membrane</location>
        <topology evidence="1">Multi-pass membrane protein</topology>
    </subcellularLocation>
</comment>
<evidence type="ECO:0000256" key="4">
    <source>
        <dbReference type="ARBA" id="ARBA00022989"/>
    </source>
</evidence>
<dbReference type="PROSITE" id="PS50850">
    <property type="entry name" value="MFS"/>
    <property type="match status" value="1"/>
</dbReference>
<feature type="transmembrane region" description="Helical" evidence="6">
    <location>
        <begin position="339"/>
        <end position="358"/>
    </location>
</feature>
<evidence type="ECO:0000256" key="5">
    <source>
        <dbReference type="ARBA" id="ARBA00023136"/>
    </source>
</evidence>
<reference evidence="8 9" key="1">
    <citation type="submission" date="2024-06" db="EMBL/GenBank/DDBJ databases">
        <title>Sorghum-associated microbial communities from plants grown in Nebraska, USA.</title>
        <authorList>
            <person name="Schachtman D."/>
        </authorList>
    </citation>
    <scope>NUCLEOTIDE SEQUENCE [LARGE SCALE GENOMIC DNA]</scope>
    <source>
        <strain evidence="8 9">736</strain>
    </source>
</reference>